<evidence type="ECO:0000256" key="1">
    <source>
        <dbReference type="ARBA" id="ARBA00004429"/>
    </source>
</evidence>
<dbReference type="PANTHER" id="PTHR36106:SF1">
    <property type="entry name" value="ANAEROBIC C4-DICARBOXYLATE TRANSPORTER DCUB"/>
    <property type="match status" value="1"/>
</dbReference>
<proteinExistence type="inferred from homology"/>
<evidence type="ECO:0000313" key="11">
    <source>
        <dbReference type="Proteomes" id="UP000031473"/>
    </source>
</evidence>
<evidence type="ECO:0000256" key="5">
    <source>
        <dbReference type="ARBA" id="ARBA00022519"/>
    </source>
</evidence>
<feature type="transmembrane region" description="Helical" evidence="9">
    <location>
        <begin position="263"/>
        <end position="288"/>
    </location>
</feature>
<feature type="transmembrane region" description="Helical" evidence="9">
    <location>
        <begin position="421"/>
        <end position="440"/>
    </location>
</feature>
<evidence type="ECO:0000256" key="2">
    <source>
        <dbReference type="ARBA" id="ARBA00006413"/>
    </source>
</evidence>
<dbReference type="NCBIfam" id="NF006927">
    <property type="entry name" value="PRK09412.1"/>
    <property type="match status" value="1"/>
</dbReference>
<gene>
    <name evidence="10" type="ORF">OA86_09845</name>
</gene>
<keyword evidence="6 9" id="KW-0812">Transmembrane</keyword>
<evidence type="ECO:0000256" key="9">
    <source>
        <dbReference type="SAM" id="Phobius"/>
    </source>
</evidence>
<keyword evidence="11" id="KW-1185">Reference proteome</keyword>
<comment type="subcellular location">
    <subcellularLocation>
        <location evidence="1">Cell inner membrane</location>
        <topology evidence="1">Multi-pass membrane protein</topology>
    </subcellularLocation>
</comment>
<feature type="transmembrane region" description="Helical" evidence="9">
    <location>
        <begin position="170"/>
        <end position="197"/>
    </location>
</feature>
<dbReference type="EMBL" id="JSYL01000006">
    <property type="protein sequence ID" value="KIA88668.1"/>
    <property type="molecule type" value="Genomic_DNA"/>
</dbReference>
<keyword evidence="7 9" id="KW-1133">Transmembrane helix</keyword>
<feature type="transmembrane region" description="Helical" evidence="9">
    <location>
        <begin position="300"/>
        <end position="318"/>
    </location>
</feature>
<reference evidence="10 11" key="1">
    <citation type="submission" date="2014-10" db="EMBL/GenBank/DDBJ databases">
        <title>Kaistella jeonii genome.</title>
        <authorList>
            <person name="Clayton J.T."/>
            <person name="Newman J.D."/>
        </authorList>
    </citation>
    <scope>NUCLEOTIDE SEQUENCE [LARGE SCALE GENOMIC DNA]</scope>
    <source>
        <strain evidence="10 11">DSM 17048</strain>
    </source>
</reference>
<comment type="caution">
    <text evidence="10">The sequence shown here is derived from an EMBL/GenBank/DDBJ whole genome shotgun (WGS) entry which is preliminary data.</text>
</comment>
<dbReference type="PIRSF" id="PIRSF004539">
    <property type="entry name" value="C4-dicrbxl_trns"/>
    <property type="match status" value="1"/>
</dbReference>
<evidence type="ECO:0000256" key="6">
    <source>
        <dbReference type="ARBA" id="ARBA00022692"/>
    </source>
</evidence>
<dbReference type="GO" id="GO:0005886">
    <property type="term" value="C:plasma membrane"/>
    <property type="evidence" value="ECO:0007669"/>
    <property type="project" value="UniProtKB-SubCell"/>
</dbReference>
<comment type="similarity">
    <text evidence="2">Belongs to the DcuA/DcuB transporter (TC 2.A.13.1) family.</text>
</comment>
<keyword evidence="5" id="KW-0997">Cell inner membrane</keyword>
<dbReference type="STRING" id="266749.SAMN05421876_106111"/>
<feature type="transmembrane region" description="Helical" evidence="9">
    <location>
        <begin position="53"/>
        <end position="73"/>
    </location>
</feature>
<evidence type="ECO:0000256" key="7">
    <source>
        <dbReference type="ARBA" id="ARBA00022989"/>
    </source>
</evidence>
<dbReference type="NCBIfam" id="NF009136">
    <property type="entry name" value="PRK12489.1"/>
    <property type="match status" value="1"/>
</dbReference>
<dbReference type="RefSeq" id="WP_039352380.1">
    <property type="nucleotide sequence ID" value="NZ_FOLA01000006.1"/>
</dbReference>
<evidence type="ECO:0000256" key="3">
    <source>
        <dbReference type="ARBA" id="ARBA00022448"/>
    </source>
</evidence>
<evidence type="ECO:0000256" key="4">
    <source>
        <dbReference type="ARBA" id="ARBA00022475"/>
    </source>
</evidence>
<dbReference type="Proteomes" id="UP000031473">
    <property type="component" value="Unassembled WGS sequence"/>
</dbReference>
<protein>
    <submittedName>
        <fullName evidence="10">C4-dicarboxylate ABC transporter</fullName>
    </submittedName>
</protein>
<dbReference type="Pfam" id="PF03605">
    <property type="entry name" value="DcuA_DcuB"/>
    <property type="match status" value="1"/>
</dbReference>
<dbReference type="NCBIfam" id="TIGR00770">
    <property type="entry name" value="Dcu"/>
    <property type="match status" value="1"/>
</dbReference>
<feature type="transmembrane region" description="Helical" evidence="9">
    <location>
        <begin position="338"/>
        <end position="356"/>
    </location>
</feature>
<keyword evidence="3" id="KW-0813">Transport</keyword>
<evidence type="ECO:0000256" key="8">
    <source>
        <dbReference type="ARBA" id="ARBA00023136"/>
    </source>
</evidence>
<dbReference type="PANTHER" id="PTHR36106">
    <property type="entry name" value="ANAEROBIC C4-DICARBOXYLATE TRANSPORTER DCUB"/>
    <property type="match status" value="1"/>
</dbReference>
<feature type="transmembrane region" description="Helical" evidence="9">
    <location>
        <begin position="368"/>
        <end position="392"/>
    </location>
</feature>
<organism evidence="10 11">
    <name type="scientific">Kaistella jeonii</name>
    <dbReference type="NCBI Taxonomy" id="266749"/>
    <lineage>
        <taxon>Bacteria</taxon>
        <taxon>Pseudomonadati</taxon>
        <taxon>Bacteroidota</taxon>
        <taxon>Flavobacteriia</taxon>
        <taxon>Flavobacteriales</taxon>
        <taxon>Weeksellaceae</taxon>
        <taxon>Chryseobacterium group</taxon>
        <taxon>Kaistella</taxon>
    </lineage>
</organism>
<dbReference type="InterPro" id="IPR004668">
    <property type="entry name" value="Anaer_Dcu_memb_transpt"/>
</dbReference>
<feature type="transmembrane region" description="Helical" evidence="9">
    <location>
        <begin position="12"/>
        <end position="41"/>
    </location>
</feature>
<sequence length="443" mass="46980">MEYAVYLELLVVLAAIFVGAKVGGIGLGIFGMLGMSILVFIFKLPPGNAPIEVMLMIVAVITAASSLQAAGGLEYLVKVAEKILRKNPGSITFLAPIVCYVFTFLAGTGHIAYSLLPIIAEIATESKVRPERPLSVSVIASQQAITASPISAATAALLSTSLLGGQGVEMIDILMVCVPATIIGVLCAAFVVNFIGVDLEKDPIYLKRLQEGLITHDEMTVTTAKKGNHGPLIAVVLFLMGVFSVVLFGSIPSLRPSFLVDGAIVNVTMAQIIQIIMMSTAGLILIFAKADVTKAVNGSIFIAGMQAVIAIFGIAWMGDTFFNGNLAFFKDNIQTLVTAYPFLFALALFVMSILLFSQAATVRTLYPLGLALGISPMALVAMFPAVNGYFFLPNYPTVVAAINFDRTGTTRIGKYVINHSFQIPGFVSTIVAIGVGYLIISFM</sequence>
<keyword evidence="4" id="KW-1003">Cell membrane</keyword>
<evidence type="ECO:0000313" key="10">
    <source>
        <dbReference type="EMBL" id="KIA88668.1"/>
    </source>
</evidence>
<name>A0A0C1F9W2_9FLAO</name>
<keyword evidence="8 9" id="KW-0472">Membrane</keyword>
<dbReference type="AlphaFoldDB" id="A0A0C1F9W2"/>
<dbReference type="OrthoDB" id="9770910at2"/>
<accession>A0A0C1F9W2</accession>
<dbReference type="GO" id="GO:0015556">
    <property type="term" value="F:C4-dicarboxylate transmembrane transporter activity"/>
    <property type="evidence" value="ECO:0007669"/>
    <property type="project" value="InterPro"/>
</dbReference>
<feature type="transmembrane region" description="Helical" evidence="9">
    <location>
        <begin position="93"/>
        <end position="113"/>
    </location>
</feature>
<feature type="transmembrane region" description="Helical" evidence="9">
    <location>
        <begin position="232"/>
        <end position="251"/>
    </location>
</feature>